<feature type="domain" description="DUF8083" evidence="1">
    <location>
        <begin position="2"/>
        <end position="104"/>
    </location>
</feature>
<evidence type="ECO:0000313" key="2">
    <source>
        <dbReference type="EMBL" id="PZM94840.1"/>
    </source>
</evidence>
<dbReference type="AlphaFoldDB" id="A0A2W4J6F0"/>
<comment type="caution">
    <text evidence="2">The sequence shown here is derived from an EMBL/GenBank/DDBJ whole genome shotgun (WGS) entry which is preliminary data.</text>
</comment>
<dbReference type="InterPro" id="IPR058396">
    <property type="entry name" value="DUF8083"/>
</dbReference>
<organism evidence="2">
    <name type="scientific">Thermocrispum agreste</name>
    <dbReference type="NCBI Taxonomy" id="37925"/>
    <lineage>
        <taxon>Bacteria</taxon>
        <taxon>Bacillati</taxon>
        <taxon>Actinomycetota</taxon>
        <taxon>Actinomycetes</taxon>
        <taxon>Pseudonocardiales</taxon>
        <taxon>Pseudonocardiaceae</taxon>
        <taxon>Thermocrispum</taxon>
    </lineage>
</organism>
<name>A0A2W4J6F0_9PSEU</name>
<evidence type="ECO:0000259" key="1">
    <source>
        <dbReference type="Pfam" id="PF26312"/>
    </source>
</evidence>
<reference evidence="2" key="1">
    <citation type="submission" date="2018-05" db="EMBL/GenBank/DDBJ databases">
        <authorList>
            <person name="Lanie J.A."/>
            <person name="Ng W.-L."/>
            <person name="Kazmierczak K.M."/>
            <person name="Andrzejewski T.M."/>
            <person name="Davidsen T.M."/>
            <person name="Wayne K.J."/>
            <person name="Tettelin H."/>
            <person name="Glass J.I."/>
            <person name="Rusch D."/>
            <person name="Podicherti R."/>
            <person name="Tsui H.-C.T."/>
            <person name="Winkler M.E."/>
        </authorList>
    </citation>
    <scope>NUCLEOTIDE SEQUENCE</scope>
    <source>
        <strain evidence="2">ZC4RG45</strain>
    </source>
</reference>
<accession>A0A2W4J6F0</accession>
<dbReference type="EMBL" id="QGUI01000541">
    <property type="protein sequence ID" value="PZM94840.1"/>
    <property type="molecule type" value="Genomic_DNA"/>
</dbReference>
<sequence>MAMADARRRVAQARELAETVLGDEGPTRVLVDTDRWLANFHPNSAVELDYGGLVQLIPDEKLSTDTTAEKVHAVLAALRDGDVEKLADLFAELQDFWGELAARERCN</sequence>
<protein>
    <recommendedName>
        <fullName evidence="1">DUF8083 domain-containing protein</fullName>
    </recommendedName>
</protein>
<dbReference type="STRING" id="1111738.GCA_000427905_03261"/>
<dbReference type="Pfam" id="PF26312">
    <property type="entry name" value="DUF8083"/>
    <property type="match status" value="1"/>
</dbReference>
<gene>
    <name evidence="2" type="ORF">DIU77_13450</name>
</gene>
<proteinExistence type="predicted"/>